<name>A0A426XTK2_ENSVE</name>
<proteinExistence type="predicted"/>
<protein>
    <submittedName>
        <fullName evidence="1">Uncharacterized protein</fullName>
    </submittedName>
</protein>
<comment type="caution">
    <text evidence="1">The sequence shown here is derived from an EMBL/GenBank/DDBJ whole genome shotgun (WGS) entry which is preliminary data.</text>
</comment>
<dbReference type="AlphaFoldDB" id="A0A426XTK2"/>
<organism evidence="1 2">
    <name type="scientific">Ensete ventricosum</name>
    <name type="common">Abyssinian banana</name>
    <name type="synonym">Musa ensete</name>
    <dbReference type="NCBI Taxonomy" id="4639"/>
    <lineage>
        <taxon>Eukaryota</taxon>
        <taxon>Viridiplantae</taxon>
        <taxon>Streptophyta</taxon>
        <taxon>Embryophyta</taxon>
        <taxon>Tracheophyta</taxon>
        <taxon>Spermatophyta</taxon>
        <taxon>Magnoliopsida</taxon>
        <taxon>Liliopsida</taxon>
        <taxon>Zingiberales</taxon>
        <taxon>Musaceae</taxon>
        <taxon>Ensete</taxon>
    </lineage>
</organism>
<sequence length="129" mass="14177">MAVELQICVAVQIGEAANITKQFREHLVDSGEGVSGQMWREPTEEAAALFVVSTIEEIKHWLLYFDGCETVIEETTVAATLVEKSTTRSPGGSMERKRAGWRMVSAARHDGAGVGVLPFVRRHQHDGIV</sequence>
<gene>
    <name evidence="1" type="ORF">B296_00042219</name>
</gene>
<dbReference type="Proteomes" id="UP000287651">
    <property type="component" value="Unassembled WGS sequence"/>
</dbReference>
<evidence type="ECO:0000313" key="2">
    <source>
        <dbReference type="Proteomes" id="UP000287651"/>
    </source>
</evidence>
<evidence type="ECO:0000313" key="1">
    <source>
        <dbReference type="EMBL" id="RRT42838.1"/>
    </source>
</evidence>
<accession>A0A426XTK2</accession>
<dbReference type="EMBL" id="AMZH03017554">
    <property type="protein sequence ID" value="RRT42838.1"/>
    <property type="molecule type" value="Genomic_DNA"/>
</dbReference>
<reference evidence="1 2" key="1">
    <citation type="journal article" date="2014" name="Agronomy (Basel)">
        <title>A Draft Genome Sequence for Ensete ventricosum, the Drought-Tolerant Tree Against Hunger.</title>
        <authorList>
            <person name="Harrison J."/>
            <person name="Moore K.A."/>
            <person name="Paszkiewicz K."/>
            <person name="Jones T."/>
            <person name="Grant M."/>
            <person name="Ambacheew D."/>
            <person name="Muzemil S."/>
            <person name="Studholme D.J."/>
        </authorList>
    </citation>
    <scope>NUCLEOTIDE SEQUENCE [LARGE SCALE GENOMIC DNA]</scope>
</reference>